<comment type="caution">
    <text evidence="2">The sequence shown here is derived from an EMBL/GenBank/DDBJ whole genome shotgun (WGS) entry which is preliminary data.</text>
</comment>
<organism evidence="2 3">
    <name type="scientific">Nocardia suismassiliense</name>
    <dbReference type="NCBI Taxonomy" id="2077092"/>
    <lineage>
        <taxon>Bacteria</taxon>
        <taxon>Bacillati</taxon>
        <taxon>Actinomycetota</taxon>
        <taxon>Actinomycetes</taxon>
        <taxon>Mycobacteriales</taxon>
        <taxon>Nocardiaceae</taxon>
        <taxon>Nocardia</taxon>
    </lineage>
</organism>
<reference evidence="2 3" key="1">
    <citation type="submission" date="2024-10" db="EMBL/GenBank/DDBJ databases">
        <title>The Natural Products Discovery Center: Release of the First 8490 Sequenced Strains for Exploring Actinobacteria Biosynthetic Diversity.</title>
        <authorList>
            <person name="Kalkreuter E."/>
            <person name="Kautsar S.A."/>
            <person name="Yang D."/>
            <person name="Bader C.D."/>
            <person name="Teijaro C.N."/>
            <person name="Fluegel L."/>
            <person name="Davis C.M."/>
            <person name="Simpson J.R."/>
            <person name="Lauterbach L."/>
            <person name="Steele A.D."/>
            <person name="Gui C."/>
            <person name="Meng S."/>
            <person name="Li G."/>
            <person name="Viehrig K."/>
            <person name="Ye F."/>
            <person name="Su P."/>
            <person name="Kiefer A.F."/>
            <person name="Nichols A."/>
            <person name="Cepeda A.J."/>
            <person name="Yan W."/>
            <person name="Fan B."/>
            <person name="Jiang Y."/>
            <person name="Adhikari A."/>
            <person name="Zheng C.-J."/>
            <person name="Schuster L."/>
            <person name="Cowan T.M."/>
            <person name="Smanski M.J."/>
            <person name="Chevrette M.G."/>
            <person name="De Carvalho L.P.S."/>
            <person name="Shen B."/>
        </authorList>
    </citation>
    <scope>NUCLEOTIDE SEQUENCE [LARGE SCALE GENOMIC DNA]</scope>
    <source>
        <strain evidence="2 3">NPDC003040</strain>
    </source>
</reference>
<sequence>MPAISWVHPHYAEEGKERIMVEAIVDGMVALFGVGVKAFLAAIGIIF</sequence>
<keyword evidence="3" id="KW-1185">Reference proteome</keyword>
<evidence type="ECO:0000313" key="3">
    <source>
        <dbReference type="Proteomes" id="UP001601948"/>
    </source>
</evidence>
<accession>A0ABW6QMY9</accession>
<gene>
    <name evidence="2" type="ORF">ACFYV7_07305</name>
</gene>
<proteinExistence type="predicted"/>
<keyword evidence="1" id="KW-0472">Membrane</keyword>
<dbReference type="EMBL" id="JBIAPI010000001">
    <property type="protein sequence ID" value="MFF3222587.1"/>
    <property type="molecule type" value="Genomic_DNA"/>
</dbReference>
<evidence type="ECO:0000256" key="1">
    <source>
        <dbReference type="SAM" id="Phobius"/>
    </source>
</evidence>
<dbReference type="RefSeq" id="WP_387714766.1">
    <property type="nucleotide sequence ID" value="NZ_JBIAPI010000001.1"/>
</dbReference>
<dbReference type="Proteomes" id="UP001601948">
    <property type="component" value="Unassembled WGS sequence"/>
</dbReference>
<name>A0ABW6QMY9_9NOCA</name>
<protein>
    <submittedName>
        <fullName evidence="2">Uncharacterized protein</fullName>
    </submittedName>
</protein>
<evidence type="ECO:0000313" key="2">
    <source>
        <dbReference type="EMBL" id="MFF3222587.1"/>
    </source>
</evidence>
<keyword evidence="1" id="KW-1133">Transmembrane helix</keyword>
<keyword evidence="1" id="KW-0812">Transmembrane</keyword>
<feature type="transmembrane region" description="Helical" evidence="1">
    <location>
        <begin position="23"/>
        <end position="46"/>
    </location>
</feature>